<reference evidence="3" key="2">
    <citation type="journal article" date="2017" name="Nat. Plants">
        <title>The Aegilops tauschii genome reveals multiple impacts of transposons.</title>
        <authorList>
            <person name="Zhao G."/>
            <person name="Zou C."/>
            <person name="Li K."/>
            <person name="Wang K."/>
            <person name="Li T."/>
            <person name="Gao L."/>
            <person name="Zhang X."/>
            <person name="Wang H."/>
            <person name="Yang Z."/>
            <person name="Liu X."/>
            <person name="Jiang W."/>
            <person name="Mao L."/>
            <person name="Kong X."/>
            <person name="Jiao Y."/>
            <person name="Jia J."/>
        </authorList>
    </citation>
    <scope>NUCLEOTIDE SEQUENCE [LARGE SCALE GENOMIC DNA]</scope>
    <source>
        <strain evidence="3">cv. AL8/78</strain>
    </source>
</reference>
<protein>
    <submittedName>
        <fullName evidence="2">Uncharacterized protein</fullName>
    </submittedName>
</protein>
<accession>A0A453NGP1</accession>
<organism evidence="2 3">
    <name type="scientific">Aegilops tauschii subsp. strangulata</name>
    <name type="common">Goatgrass</name>
    <dbReference type="NCBI Taxonomy" id="200361"/>
    <lineage>
        <taxon>Eukaryota</taxon>
        <taxon>Viridiplantae</taxon>
        <taxon>Streptophyta</taxon>
        <taxon>Embryophyta</taxon>
        <taxon>Tracheophyta</taxon>
        <taxon>Spermatophyta</taxon>
        <taxon>Magnoliopsida</taxon>
        <taxon>Liliopsida</taxon>
        <taxon>Poales</taxon>
        <taxon>Poaceae</taxon>
        <taxon>BOP clade</taxon>
        <taxon>Pooideae</taxon>
        <taxon>Triticodae</taxon>
        <taxon>Triticeae</taxon>
        <taxon>Triticinae</taxon>
        <taxon>Aegilops</taxon>
    </lineage>
</organism>
<name>A0A453NGP1_AEGTS</name>
<proteinExistence type="predicted"/>
<evidence type="ECO:0000256" key="1">
    <source>
        <dbReference type="SAM" id="MobiDB-lite"/>
    </source>
</evidence>
<sequence length="118" mass="13141">SVLASRLHSHNPTPSSPLRRRRRRRQSSSPHTAPPRPLRRCARSNPTTAPCDATASGRPPSPSVSSSPGTSCSEWARAVEVKARSRQAAVTRWGARRRRRSTSPVSPIPFRWWRDGAR</sequence>
<dbReference type="Proteomes" id="UP000015105">
    <property type="component" value="Chromosome 6D"/>
</dbReference>
<evidence type="ECO:0000313" key="3">
    <source>
        <dbReference type="Proteomes" id="UP000015105"/>
    </source>
</evidence>
<keyword evidence="3" id="KW-1185">Reference proteome</keyword>
<reference evidence="2" key="3">
    <citation type="journal article" date="2017" name="Nature">
        <title>Genome sequence of the progenitor of the wheat D genome Aegilops tauschii.</title>
        <authorList>
            <person name="Luo M.C."/>
            <person name="Gu Y.Q."/>
            <person name="Puiu D."/>
            <person name="Wang H."/>
            <person name="Twardziok S.O."/>
            <person name="Deal K.R."/>
            <person name="Huo N."/>
            <person name="Zhu T."/>
            <person name="Wang L."/>
            <person name="Wang Y."/>
            <person name="McGuire P.E."/>
            <person name="Liu S."/>
            <person name="Long H."/>
            <person name="Ramasamy R.K."/>
            <person name="Rodriguez J.C."/>
            <person name="Van S.L."/>
            <person name="Yuan L."/>
            <person name="Wang Z."/>
            <person name="Xia Z."/>
            <person name="Xiao L."/>
            <person name="Anderson O.D."/>
            <person name="Ouyang S."/>
            <person name="Liang Y."/>
            <person name="Zimin A.V."/>
            <person name="Pertea G."/>
            <person name="Qi P."/>
            <person name="Bennetzen J.L."/>
            <person name="Dai X."/>
            <person name="Dawson M.W."/>
            <person name="Muller H.G."/>
            <person name="Kugler K."/>
            <person name="Rivarola-Duarte L."/>
            <person name="Spannagl M."/>
            <person name="Mayer K.F.X."/>
            <person name="Lu F.H."/>
            <person name="Bevan M.W."/>
            <person name="Leroy P."/>
            <person name="Li P."/>
            <person name="You F.M."/>
            <person name="Sun Q."/>
            <person name="Liu Z."/>
            <person name="Lyons E."/>
            <person name="Wicker T."/>
            <person name="Salzberg S.L."/>
            <person name="Devos K.M."/>
            <person name="Dvorak J."/>
        </authorList>
    </citation>
    <scope>NUCLEOTIDE SEQUENCE [LARGE SCALE GENOMIC DNA]</scope>
    <source>
        <strain evidence="2">cv. AL8/78</strain>
    </source>
</reference>
<dbReference type="Gramene" id="AET6Gv20366700.1">
    <property type="protein sequence ID" value="AET6Gv20366700.1"/>
    <property type="gene ID" value="AET6Gv20366700"/>
</dbReference>
<reference evidence="2" key="5">
    <citation type="journal article" date="2021" name="G3 (Bethesda)">
        <title>Aegilops tauschii genome assembly Aet v5.0 features greater sequence contiguity and improved annotation.</title>
        <authorList>
            <person name="Wang L."/>
            <person name="Zhu T."/>
            <person name="Rodriguez J.C."/>
            <person name="Deal K.R."/>
            <person name="Dubcovsky J."/>
            <person name="McGuire P.E."/>
            <person name="Lux T."/>
            <person name="Spannagl M."/>
            <person name="Mayer K.F.X."/>
            <person name="Baldrich P."/>
            <person name="Meyers B.C."/>
            <person name="Huo N."/>
            <person name="Gu Y.Q."/>
            <person name="Zhou H."/>
            <person name="Devos K.M."/>
            <person name="Bennetzen J.L."/>
            <person name="Unver T."/>
            <person name="Budak H."/>
            <person name="Gulick P.J."/>
            <person name="Galiba G."/>
            <person name="Kalapos B."/>
            <person name="Nelson D.R."/>
            <person name="Li P."/>
            <person name="You F.M."/>
            <person name="Luo M.C."/>
            <person name="Dvorak J."/>
        </authorList>
    </citation>
    <scope>NUCLEOTIDE SEQUENCE [LARGE SCALE GENOMIC DNA]</scope>
    <source>
        <strain evidence="2">cv. AL8/78</strain>
    </source>
</reference>
<feature type="region of interest" description="Disordered" evidence="1">
    <location>
        <begin position="84"/>
        <end position="118"/>
    </location>
</feature>
<reference evidence="2" key="4">
    <citation type="submission" date="2019-03" db="UniProtKB">
        <authorList>
            <consortium name="EnsemblPlants"/>
        </authorList>
    </citation>
    <scope>IDENTIFICATION</scope>
</reference>
<dbReference type="EnsemblPlants" id="AET6Gv20366700.1">
    <property type="protein sequence ID" value="AET6Gv20366700.1"/>
    <property type="gene ID" value="AET6Gv20366700"/>
</dbReference>
<reference evidence="3" key="1">
    <citation type="journal article" date="2014" name="Science">
        <title>Ancient hybridizations among the ancestral genomes of bread wheat.</title>
        <authorList>
            <consortium name="International Wheat Genome Sequencing Consortium,"/>
            <person name="Marcussen T."/>
            <person name="Sandve S.R."/>
            <person name="Heier L."/>
            <person name="Spannagl M."/>
            <person name="Pfeifer M."/>
            <person name="Jakobsen K.S."/>
            <person name="Wulff B.B."/>
            <person name="Steuernagel B."/>
            <person name="Mayer K.F."/>
            <person name="Olsen O.A."/>
        </authorList>
    </citation>
    <scope>NUCLEOTIDE SEQUENCE [LARGE SCALE GENOMIC DNA]</scope>
    <source>
        <strain evidence="3">cv. AL8/78</strain>
    </source>
</reference>
<dbReference type="AlphaFoldDB" id="A0A453NGP1"/>
<evidence type="ECO:0000313" key="2">
    <source>
        <dbReference type="EnsemblPlants" id="AET6Gv20366700.1"/>
    </source>
</evidence>
<feature type="compositionally biased region" description="Low complexity" evidence="1">
    <location>
        <begin position="63"/>
        <end position="72"/>
    </location>
</feature>
<feature type="region of interest" description="Disordered" evidence="1">
    <location>
        <begin position="1"/>
        <end position="72"/>
    </location>
</feature>